<feature type="chain" id="PRO_5045614458" description="Beta-xylanase" evidence="10">
    <location>
        <begin position="25"/>
        <end position="384"/>
    </location>
</feature>
<dbReference type="InterPro" id="IPR001000">
    <property type="entry name" value="GH10_dom"/>
</dbReference>
<dbReference type="PROSITE" id="PS51760">
    <property type="entry name" value="GH10_2"/>
    <property type="match status" value="1"/>
</dbReference>
<evidence type="ECO:0000313" key="13">
    <source>
        <dbReference type="Proteomes" id="UP001596137"/>
    </source>
</evidence>
<dbReference type="PRINTS" id="PR00134">
    <property type="entry name" value="GLHYDRLASE10"/>
</dbReference>
<dbReference type="InterPro" id="IPR017853">
    <property type="entry name" value="GH"/>
</dbReference>
<dbReference type="SMART" id="SM00633">
    <property type="entry name" value="Glyco_10"/>
    <property type="match status" value="1"/>
</dbReference>
<keyword evidence="4 10" id="KW-0732">Signal</keyword>
<dbReference type="SUPFAM" id="SSF51445">
    <property type="entry name" value="(Trans)glycosidases"/>
    <property type="match status" value="1"/>
</dbReference>
<organism evidence="12 13">
    <name type="scientific">Sphaerisporangium aureirubrum</name>
    <dbReference type="NCBI Taxonomy" id="1544736"/>
    <lineage>
        <taxon>Bacteria</taxon>
        <taxon>Bacillati</taxon>
        <taxon>Actinomycetota</taxon>
        <taxon>Actinomycetes</taxon>
        <taxon>Streptosporangiales</taxon>
        <taxon>Streptosporangiaceae</taxon>
        <taxon>Sphaerisporangium</taxon>
    </lineage>
</organism>
<evidence type="ECO:0000313" key="12">
    <source>
        <dbReference type="EMBL" id="MFC6085273.1"/>
    </source>
</evidence>
<evidence type="ECO:0000256" key="9">
    <source>
        <dbReference type="RuleBase" id="RU361174"/>
    </source>
</evidence>
<comment type="similarity">
    <text evidence="2 9">Belongs to the glycosyl hydrolase 10 (cellulase F) family.</text>
</comment>
<evidence type="ECO:0000256" key="10">
    <source>
        <dbReference type="SAM" id="SignalP"/>
    </source>
</evidence>
<evidence type="ECO:0000256" key="5">
    <source>
        <dbReference type="ARBA" id="ARBA00022801"/>
    </source>
</evidence>
<comment type="catalytic activity">
    <reaction evidence="1 9">
        <text>Endohydrolysis of (1-&gt;4)-beta-D-xylosidic linkages in xylans.</text>
        <dbReference type="EC" id="3.2.1.8"/>
    </reaction>
</comment>
<evidence type="ECO:0000256" key="2">
    <source>
        <dbReference type="ARBA" id="ARBA00007495"/>
    </source>
</evidence>
<dbReference type="Gene3D" id="3.20.20.80">
    <property type="entry name" value="Glycosidases"/>
    <property type="match status" value="1"/>
</dbReference>
<dbReference type="Proteomes" id="UP001596137">
    <property type="component" value="Unassembled WGS sequence"/>
</dbReference>
<proteinExistence type="inferred from homology"/>
<evidence type="ECO:0000256" key="7">
    <source>
        <dbReference type="ARBA" id="ARBA00023295"/>
    </source>
</evidence>
<evidence type="ECO:0000256" key="4">
    <source>
        <dbReference type="ARBA" id="ARBA00022729"/>
    </source>
</evidence>
<protein>
    <recommendedName>
        <fullName evidence="9">Beta-xylanase</fullName>
        <ecNumber evidence="9">3.2.1.8</ecNumber>
    </recommendedName>
</protein>
<reference evidence="13" key="1">
    <citation type="journal article" date="2019" name="Int. J. Syst. Evol. Microbiol.">
        <title>The Global Catalogue of Microorganisms (GCM) 10K type strain sequencing project: providing services to taxonomists for standard genome sequencing and annotation.</title>
        <authorList>
            <consortium name="The Broad Institute Genomics Platform"/>
            <consortium name="The Broad Institute Genome Sequencing Center for Infectious Disease"/>
            <person name="Wu L."/>
            <person name="Ma J."/>
        </authorList>
    </citation>
    <scope>NUCLEOTIDE SEQUENCE [LARGE SCALE GENOMIC DNA]</scope>
    <source>
        <strain evidence="13">JCM 30346</strain>
    </source>
</reference>
<name>A0ABW1NPJ6_9ACTN</name>
<feature type="domain" description="GH10" evidence="11">
    <location>
        <begin position="73"/>
        <end position="376"/>
    </location>
</feature>
<keyword evidence="5 9" id="KW-0378">Hydrolase</keyword>
<keyword evidence="13" id="KW-1185">Reference proteome</keyword>
<keyword evidence="3" id="KW-0858">Xylan degradation</keyword>
<dbReference type="PANTHER" id="PTHR31490:SF88">
    <property type="entry name" value="BETA-XYLANASE"/>
    <property type="match status" value="1"/>
</dbReference>
<evidence type="ECO:0000256" key="6">
    <source>
        <dbReference type="ARBA" id="ARBA00023277"/>
    </source>
</evidence>
<accession>A0ABW1NPJ6</accession>
<dbReference type="PANTHER" id="PTHR31490">
    <property type="entry name" value="GLYCOSYL HYDROLASE"/>
    <property type="match status" value="1"/>
</dbReference>
<keyword evidence="6 9" id="KW-0119">Carbohydrate metabolism</keyword>
<evidence type="ECO:0000259" key="11">
    <source>
        <dbReference type="PROSITE" id="PS51760"/>
    </source>
</evidence>
<evidence type="ECO:0000256" key="8">
    <source>
        <dbReference type="ARBA" id="ARBA00023326"/>
    </source>
</evidence>
<evidence type="ECO:0000256" key="3">
    <source>
        <dbReference type="ARBA" id="ARBA00022651"/>
    </source>
</evidence>
<sequence>MRVARTIVVLAGMSALLIPGASQATTTSPGDAVAAEQATGAVSHGWAKAPLRRVAPKGFRVGAAAAGGGHHLEQDYPDPFTFDRVYRRALDVHFNSLTPENQLKWEFVHPERNRYEFRAADAIVRFAREHDQGVRGHTLLWHSQNPAWLTEGNFTADELRGILRDHIRTVVGRYKGKIYQWDVTNEIFDGSGNLRTSENIWLRTLGPGVIADAFRWAHQADPKAKLFLNDFGADGINAKSDAYLRLAQELRAAGVPVHGFAVQGHLSLPNAFPATMAANLKRFEDAGFETAVTEVDVRMPLPGGAAPTEEQLRTQADYFRQALDACLSVKRCKSFTVWGTIEKYSWVPIFFPDQGQATILWDDYRPKPAYHALQSALAAARRGR</sequence>
<dbReference type="RefSeq" id="WP_380759237.1">
    <property type="nucleotide sequence ID" value="NZ_JBHSRF010000058.1"/>
</dbReference>
<dbReference type="EMBL" id="JBHSRF010000058">
    <property type="protein sequence ID" value="MFC6085273.1"/>
    <property type="molecule type" value="Genomic_DNA"/>
</dbReference>
<dbReference type="InterPro" id="IPR044846">
    <property type="entry name" value="GH10"/>
</dbReference>
<dbReference type="EC" id="3.2.1.8" evidence="9"/>
<keyword evidence="7 9" id="KW-0326">Glycosidase</keyword>
<evidence type="ECO:0000256" key="1">
    <source>
        <dbReference type="ARBA" id="ARBA00000681"/>
    </source>
</evidence>
<dbReference type="Pfam" id="PF00331">
    <property type="entry name" value="Glyco_hydro_10"/>
    <property type="match status" value="1"/>
</dbReference>
<comment type="caution">
    <text evidence="12">The sequence shown here is derived from an EMBL/GenBank/DDBJ whole genome shotgun (WGS) entry which is preliminary data.</text>
</comment>
<feature type="signal peptide" evidence="10">
    <location>
        <begin position="1"/>
        <end position="24"/>
    </location>
</feature>
<gene>
    <name evidence="12" type="ORF">ACFP1K_29190</name>
</gene>
<keyword evidence="8 9" id="KW-0624">Polysaccharide degradation</keyword>